<dbReference type="HOGENOM" id="CLU_3158549_0_0_11"/>
<dbReference type="PATRIC" id="fig|408015.6.peg.144"/>
<evidence type="ECO:0000313" key="2">
    <source>
        <dbReference type="EMBL" id="AKG41511.1"/>
    </source>
</evidence>
<dbReference type="KEGG" id="sxi:SXIM_01270"/>
<keyword evidence="3" id="KW-1185">Reference proteome</keyword>
<name>A0A0F7CMP3_9ACTN</name>
<protein>
    <submittedName>
        <fullName evidence="2">Uncharacterized protein</fullName>
    </submittedName>
</protein>
<evidence type="ECO:0000256" key="1">
    <source>
        <dbReference type="SAM" id="MobiDB-lite"/>
    </source>
</evidence>
<organism evidence="2 3">
    <name type="scientific">Streptomyces xiamenensis</name>
    <dbReference type="NCBI Taxonomy" id="408015"/>
    <lineage>
        <taxon>Bacteria</taxon>
        <taxon>Bacillati</taxon>
        <taxon>Actinomycetota</taxon>
        <taxon>Actinomycetes</taxon>
        <taxon>Kitasatosporales</taxon>
        <taxon>Streptomycetaceae</taxon>
        <taxon>Streptomyces</taxon>
    </lineage>
</organism>
<dbReference type="EMBL" id="CP009922">
    <property type="protein sequence ID" value="AKG41511.1"/>
    <property type="molecule type" value="Genomic_DNA"/>
</dbReference>
<feature type="region of interest" description="Disordered" evidence="1">
    <location>
        <begin position="1"/>
        <end position="48"/>
    </location>
</feature>
<dbReference type="Proteomes" id="UP000034034">
    <property type="component" value="Chromosome"/>
</dbReference>
<proteinExistence type="predicted"/>
<reference evidence="2" key="1">
    <citation type="submission" date="2019-08" db="EMBL/GenBank/DDBJ databases">
        <title>Complete genome sequence of a mangrove-derived Streptomyces xiamenensis.</title>
        <authorList>
            <person name="Xu J."/>
        </authorList>
    </citation>
    <scope>NUCLEOTIDE SEQUENCE</scope>
    <source>
        <strain evidence="2">318</strain>
    </source>
</reference>
<dbReference type="STRING" id="408015.SXIM_01270"/>
<dbReference type="AlphaFoldDB" id="A0A0F7CMP3"/>
<evidence type="ECO:0000313" key="3">
    <source>
        <dbReference type="Proteomes" id="UP000034034"/>
    </source>
</evidence>
<feature type="compositionally biased region" description="Basic and acidic residues" evidence="1">
    <location>
        <begin position="10"/>
        <end position="35"/>
    </location>
</feature>
<gene>
    <name evidence="2" type="ORF">SXIM_01270</name>
</gene>
<accession>A0A0F7CMP3</accession>
<sequence>MITGPVPRIPCERPAVRPPPDHRPLLRARLREANRRSAFNRRSRAEGL</sequence>